<gene>
    <name evidence="2" type="ORF">ACFOHL_13970</name>
</gene>
<keyword evidence="3" id="KW-1185">Reference proteome</keyword>
<dbReference type="GO" id="GO:0016787">
    <property type="term" value="F:hydrolase activity"/>
    <property type="evidence" value="ECO:0007669"/>
    <property type="project" value="UniProtKB-KW"/>
</dbReference>
<organism evidence="2 3">
    <name type="scientific">Agaribacter flavus</name>
    <dbReference type="NCBI Taxonomy" id="1902781"/>
    <lineage>
        <taxon>Bacteria</taxon>
        <taxon>Pseudomonadati</taxon>
        <taxon>Pseudomonadota</taxon>
        <taxon>Gammaproteobacteria</taxon>
        <taxon>Alteromonadales</taxon>
        <taxon>Alteromonadaceae</taxon>
        <taxon>Agaribacter</taxon>
    </lineage>
</organism>
<sequence length="435" mass="48957">MQKNTTSHTPSFRLNYLVLLSLCSICFTSFAEQTDTKQRYQLNEHGDLIRTPEQIATRKANMAAAKLLPVAPVAFPSDKQLIDFFLPIPRQSKNQPGRLWGSDAVQMRDPANGLESSAPDYCYWDGQIVKADDGKYHMYASRWDQSYPHGKGWKVGSKAIHAVSDKAIGPYKDTGLAWPYWQDGKGHNVIGLRLKDGRYAIVSSEITPGNVFVSDKPDGPWDYLGEIQTAATKLNDTEAATGLARYPWNGFMSNVMIRIRHDGRYMITPRSTAPLISESGVLGPYTIAGTRAYAEIEGFPQHFVEDPTLWYSGGMYHMVVNHHPTNRSYHLTSENGIDGWKNRGIAFTKDQDIFKYDDGTVVKWRVIQRPTAYLENGTVSHFLFSVIDVGKGQDRGNDKHCSKIVVVPFDGKAFDKYMQSLIEKEKQQNTKSTLD</sequence>
<name>A0ABV7FW53_9ALTE</name>
<keyword evidence="1" id="KW-0732">Signal</keyword>
<protein>
    <submittedName>
        <fullName evidence="2">Glycoside hydrolase family protein</fullName>
    </submittedName>
</protein>
<dbReference type="SUPFAM" id="SSF75005">
    <property type="entry name" value="Arabinanase/levansucrase/invertase"/>
    <property type="match status" value="2"/>
</dbReference>
<dbReference type="InterPro" id="IPR023296">
    <property type="entry name" value="Glyco_hydro_beta-prop_sf"/>
</dbReference>
<dbReference type="Proteomes" id="UP001595478">
    <property type="component" value="Unassembled WGS sequence"/>
</dbReference>
<evidence type="ECO:0000313" key="2">
    <source>
        <dbReference type="EMBL" id="MFC3122727.1"/>
    </source>
</evidence>
<reference evidence="3" key="1">
    <citation type="journal article" date="2019" name="Int. J. Syst. Evol. Microbiol.">
        <title>The Global Catalogue of Microorganisms (GCM) 10K type strain sequencing project: providing services to taxonomists for standard genome sequencing and annotation.</title>
        <authorList>
            <consortium name="The Broad Institute Genomics Platform"/>
            <consortium name="The Broad Institute Genome Sequencing Center for Infectious Disease"/>
            <person name="Wu L."/>
            <person name="Ma J."/>
        </authorList>
    </citation>
    <scope>NUCLEOTIDE SEQUENCE [LARGE SCALE GENOMIC DNA]</scope>
    <source>
        <strain evidence="3">KCTC 52473</strain>
    </source>
</reference>
<feature type="signal peptide" evidence="1">
    <location>
        <begin position="1"/>
        <end position="31"/>
    </location>
</feature>
<dbReference type="EMBL" id="JBHRSW010000029">
    <property type="protein sequence ID" value="MFC3122727.1"/>
    <property type="molecule type" value="Genomic_DNA"/>
</dbReference>
<accession>A0ABV7FW53</accession>
<keyword evidence="2" id="KW-0378">Hydrolase</keyword>
<evidence type="ECO:0000256" key="1">
    <source>
        <dbReference type="SAM" id="SignalP"/>
    </source>
</evidence>
<feature type="chain" id="PRO_5045534028" evidence="1">
    <location>
        <begin position="32"/>
        <end position="435"/>
    </location>
</feature>
<proteinExistence type="predicted"/>
<dbReference type="Gene3D" id="2.115.10.20">
    <property type="entry name" value="Glycosyl hydrolase domain, family 43"/>
    <property type="match status" value="1"/>
</dbReference>
<dbReference type="CDD" id="cd08994">
    <property type="entry name" value="GH43_62_32_68_117_130-like"/>
    <property type="match status" value="1"/>
</dbReference>
<dbReference type="RefSeq" id="WP_376920849.1">
    <property type="nucleotide sequence ID" value="NZ_JBHRSW010000029.1"/>
</dbReference>
<comment type="caution">
    <text evidence="2">The sequence shown here is derived from an EMBL/GenBank/DDBJ whole genome shotgun (WGS) entry which is preliminary data.</text>
</comment>
<evidence type="ECO:0000313" key="3">
    <source>
        <dbReference type="Proteomes" id="UP001595478"/>
    </source>
</evidence>